<sequence>MDETSPRQTAAQHESGDGLLRPLRSPTSRRFLVTVGVLAFAVESVLLVVIPPATGFESSLIAAYPPVFWAVFTVVLVTATLLFVAAGAFGSGWRAGFLLLAANYGVFFFLPLHRGYHLYDRSRADSLGHLGMVKEVLIEGSAPVVFYPLEHLLIAEFSMTGFELAPSRYLFSFLFTLLFIASVGILLRRLTGQSRAVGFGLLGATPLVFAEFQVRIHPAIFSFMLVPVVLYLVERIRDDHDLSDVGALLLVAAAVVFFHPMTTVLLCLVLATVVVFQRVYRRLTTETPRPISPYLPLVVVPTAVTWYLGFNRTKVAVQGVLFNLFGSGDRGLARDQLQQAQEGGLSLAQLLVRLFQKYGVVLLVCVLAGLFVLHVLLQYRRRRTSYADTYVSTQFVVGVGVTIAFLFMYLVAFDPIRVSRYMITMAVIAVGMLAYRANEGEIRVSGRPVGRAVTVVVVLGIVAAALLGTFVGTTYWVNMHMTEPEYQGTEFVLDNHDPGLHVWTHHISVKMQWYIYGDRTHHFPFPMGPDYQIPERLGYLEHDRASATYGEAYVVTNEHDTTFYQADYFTPRQRETLFLYDESDVARMGRDPTVNHVYTNGGFEGWLVQNGTSSGAPS</sequence>
<name>A0A9E7R288_9EURY</name>
<feature type="compositionally biased region" description="Polar residues" evidence="1">
    <location>
        <begin position="1"/>
        <end position="12"/>
    </location>
</feature>
<feature type="region of interest" description="Disordered" evidence="1">
    <location>
        <begin position="1"/>
        <end position="22"/>
    </location>
</feature>
<evidence type="ECO:0000256" key="2">
    <source>
        <dbReference type="SAM" id="Phobius"/>
    </source>
</evidence>
<protein>
    <submittedName>
        <fullName evidence="3">Uncharacterized protein</fullName>
    </submittedName>
</protein>
<dbReference type="EMBL" id="CP104003">
    <property type="protein sequence ID" value="UWM54374.1"/>
    <property type="molecule type" value="Genomic_DNA"/>
</dbReference>
<dbReference type="AlphaFoldDB" id="A0A9E7R288"/>
<evidence type="ECO:0000313" key="3">
    <source>
        <dbReference type="EMBL" id="UWM54374.1"/>
    </source>
</evidence>
<dbReference type="RefSeq" id="WP_260593394.1">
    <property type="nucleotide sequence ID" value="NZ_CP104003.1"/>
</dbReference>
<feature type="transmembrane region" description="Helical" evidence="2">
    <location>
        <begin position="216"/>
        <end position="233"/>
    </location>
</feature>
<dbReference type="KEGG" id="ssai:N0B31_19930"/>
<dbReference type="Proteomes" id="UP001057580">
    <property type="component" value="Chromosome"/>
</dbReference>
<reference evidence="3" key="1">
    <citation type="submission" date="2022-09" db="EMBL/GenBank/DDBJ databases">
        <title>Diverse halophilic archaea isolated from saline environments.</title>
        <authorList>
            <person name="Cui H.-L."/>
        </authorList>
    </citation>
    <scope>NUCLEOTIDE SEQUENCE</scope>
    <source>
        <strain evidence="3">ZS-35-S2</strain>
    </source>
</reference>
<feature type="transmembrane region" description="Helical" evidence="2">
    <location>
        <begin position="418"/>
        <end position="437"/>
    </location>
</feature>
<keyword evidence="4" id="KW-1185">Reference proteome</keyword>
<evidence type="ECO:0000313" key="4">
    <source>
        <dbReference type="Proteomes" id="UP001057580"/>
    </source>
</evidence>
<gene>
    <name evidence="3" type="ORF">N0B31_19930</name>
</gene>
<proteinExistence type="predicted"/>
<feature type="transmembrane region" description="Helical" evidence="2">
    <location>
        <begin position="358"/>
        <end position="377"/>
    </location>
</feature>
<organism evidence="3 4">
    <name type="scientific">Salinirubellus salinus</name>
    <dbReference type="NCBI Taxonomy" id="1364945"/>
    <lineage>
        <taxon>Archaea</taxon>
        <taxon>Methanobacteriati</taxon>
        <taxon>Methanobacteriota</taxon>
        <taxon>Stenosarchaea group</taxon>
        <taxon>Halobacteria</taxon>
        <taxon>Halobacteriales</taxon>
        <taxon>Natronomonadaceae</taxon>
        <taxon>Salinirubellus</taxon>
    </lineage>
</organism>
<feature type="transmembrane region" description="Helical" evidence="2">
    <location>
        <begin position="66"/>
        <end position="89"/>
    </location>
</feature>
<keyword evidence="2" id="KW-0472">Membrane</keyword>
<keyword evidence="2" id="KW-0812">Transmembrane</keyword>
<feature type="transmembrane region" description="Helical" evidence="2">
    <location>
        <begin position="245"/>
        <end position="276"/>
    </location>
</feature>
<accession>A0A9E7R288</accession>
<dbReference type="GeneID" id="74944742"/>
<keyword evidence="2" id="KW-1133">Transmembrane helix</keyword>
<feature type="transmembrane region" description="Helical" evidence="2">
    <location>
        <begin position="449"/>
        <end position="477"/>
    </location>
</feature>
<feature type="transmembrane region" description="Helical" evidence="2">
    <location>
        <begin position="389"/>
        <end position="412"/>
    </location>
</feature>
<feature type="transmembrane region" description="Helical" evidence="2">
    <location>
        <begin position="96"/>
        <end position="113"/>
    </location>
</feature>
<feature type="transmembrane region" description="Helical" evidence="2">
    <location>
        <begin position="169"/>
        <end position="187"/>
    </location>
</feature>
<feature type="transmembrane region" description="Helical" evidence="2">
    <location>
        <begin position="31"/>
        <end position="54"/>
    </location>
</feature>
<evidence type="ECO:0000256" key="1">
    <source>
        <dbReference type="SAM" id="MobiDB-lite"/>
    </source>
</evidence>